<evidence type="ECO:0000313" key="3">
    <source>
        <dbReference type="Proteomes" id="UP000664163"/>
    </source>
</evidence>
<name>A0ABS3EUK0_9FLAO</name>
<keyword evidence="1" id="KW-1133">Transmembrane helix</keyword>
<protein>
    <submittedName>
        <fullName evidence="2">Uncharacterized protein</fullName>
    </submittedName>
</protein>
<dbReference type="RefSeq" id="WP_207070371.1">
    <property type="nucleotide sequence ID" value="NZ_JAFLND010000001.1"/>
</dbReference>
<organism evidence="2 3">
    <name type="scientific">[Muricauda] lutisoli</name>
    <dbReference type="NCBI Taxonomy" id="2816035"/>
    <lineage>
        <taxon>Bacteria</taxon>
        <taxon>Pseudomonadati</taxon>
        <taxon>Bacteroidota</taxon>
        <taxon>Flavobacteriia</taxon>
        <taxon>Flavobacteriales</taxon>
        <taxon>Flavobacteriaceae</taxon>
        <taxon>Allomuricauda</taxon>
    </lineage>
</organism>
<evidence type="ECO:0000313" key="2">
    <source>
        <dbReference type="EMBL" id="MBO0329928.1"/>
    </source>
</evidence>
<keyword evidence="3" id="KW-1185">Reference proteome</keyword>
<comment type="caution">
    <text evidence="2">The sequence shown here is derived from an EMBL/GenBank/DDBJ whole genome shotgun (WGS) entry which is preliminary data.</text>
</comment>
<evidence type="ECO:0000256" key="1">
    <source>
        <dbReference type="SAM" id="Phobius"/>
    </source>
</evidence>
<keyword evidence="1" id="KW-0812">Transmembrane</keyword>
<accession>A0ABS3EUK0</accession>
<feature type="transmembrane region" description="Helical" evidence="1">
    <location>
        <begin position="37"/>
        <end position="56"/>
    </location>
</feature>
<sequence length="57" mass="6807">MKCPINREYPLYADEYSFEIDQNNNFRLTQLKDDKSMLLGIIVEKPIWITLIAIFIK</sequence>
<keyword evidence="1" id="KW-0472">Membrane</keyword>
<gene>
    <name evidence="2" type="ORF">J0X13_05170</name>
</gene>
<reference evidence="2 3" key="1">
    <citation type="submission" date="2021-03" db="EMBL/GenBank/DDBJ databases">
        <title>Muricauda sp. CAU 1631 isolated from Incheon.</title>
        <authorList>
            <person name="Kim W."/>
        </authorList>
    </citation>
    <scope>NUCLEOTIDE SEQUENCE [LARGE SCALE GENOMIC DNA]</scope>
    <source>
        <strain evidence="2 3">CAU 1631</strain>
    </source>
</reference>
<proteinExistence type="predicted"/>
<dbReference type="EMBL" id="JAFLND010000001">
    <property type="protein sequence ID" value="MBO0329928.1"/>
    <property type="molecule type" value="Genomic_DNA"/>
</dbReference>
<dbReference type="Proteomes" id="UP000664163">
    <property type="component" value="Unassembled WGS sequence"/>
</dbReference>